<sequence>MTGLNSKCKDIIFIDCHTVEATNGLSDREHTDDNILRIQCDADAYIEPLMSALRTHYQKFKTVSLVTNNVTVHHELTQFFPELFRTTELIDKQSLSQTDVTELKSTTLPHFRIQLTEPVVSVEFEQLKRFFMLDERLTDVSESELIQQLTDAFISKLSGQQCAFSVFVQIRLLSFYSAKLNKYGDAYFKSLSTKCGDSNVSIGQLWQLISDNRYTENERFFIYNQVLSMEFSGVLKDKSDFNTRFNAYRGVLEQFAAQLGTLGPFIDQTQRNPDIIFVFIGQFLSPSHAPSKIALEIVKSLCVSAKKQVVLIDTCELLPAAGALPWYDAAYGNRGQYNAETLTYEGAHFNYLQLSAGMPNLAEIAGIIDLTKKYKPYFSITVGESITADICNHLIPNIVIPTVAVLSHTISQFRILGEGYSIDGFKPENYHPDLNKGIIQGNVLASVTPPERKVTREELGLPPDKFIFALVGNRLDLEVSESFLDLILSSFDDDMFLVFIGDFKRYSVLSEHLPMLKKSSITLGYQRDLASVIDLVDVYINPERVGGGTSALYALSLGVPVVSYNSGDVFAICGDYFSVADDDEYKARMVHLKNDRDFYMMQKLQAIEMFKLKSDSGSILKLISQVVSNDLFNRCQDFS</sequence>
<comment type="caution">
    <text evidence="1">The sequence shown here is derived from an EMBL/GenBank/DDBJ whole genome shotgun (WGS) entry which is preliminary data.</text>
</comment>
<evidence type="ECO:0000313" key="2">
    <source>
        <dbReference type="Proteomes" id="UP000034228"/>
    </source>
</evidence>
<organism evidence="1 2">
    <name type="scientific">Arsukibacterium ikkense</name>
    <dbReference type="NCBI Taxonomy" id="336831"/>
    <lineage>
        <taxon>Bacteria</taxon>
        <taxon>Pseudomonadati</taxon>
        <taxon>Pseudomonadota</taxon>
        <taxon>Gammaproteobacteria</taxon>
        <taxon>Chromatiales</taxon>
        <taxon>Chromatiaceae</taxon>
        <taxon>Arsukibacterium</taxon>
    </lineage>
</organism>
<protein>
    <recommendedName>
        <fullName evidence="3">Multimeric flavodoxin domain-containing protein</fullName>
    </recommendedName>
</protein>
<evidence type="ECO:0000313" key="1">
    <source>
        <dbReference type="EMBL" id="KKO47041.1"/>
    </source>
</evidence>
<proteinExistence type="predicted"/>
<dbReference type="OrthoDB" id="1883113at2"/>
<evidence type="ECO:0008006" key="3">
    <source>
        <dbReference type="Google" id="ProtNLM"/>
    </source>
</evidence>
<dbReference type="SUPFAM" id="SSF53756">
    <property type="entry name" value="UDP-Glycosyltransferase/glycogen phosphorylase"/>
    <property type="match status" value="1"/>
</dbReference>
<dbReference type="Proteomes" id="UP000034228">
    <property type="component" value="Unassembled WGS sequence"/>
</dbReference>
<gene>
    <name evidence="1" type="ORF">WG68_03690</name>
</gene>
<dbReference type="RefSeq" id="WP_046556287.1">
    <property type="nucleotide sequence ID" value="NZ_LAHO01000002.1"/>
</dbReference>
<dbReference type="EMBL" id="LAHO01000002">
    <property type="protein sequence ID" value="KKO47041.1"/>
    <property type="molecule type" value="Genomic_DNA"/>
</dbReference>
<dbReference type="AlphaFoldDB" id="A0A0M2V8V4"/>
<dbReference type="STRING" id="336831.WG68_03690"/>
<dbReference type="Gene3D" id="3.40.50.2000">
    <property type="entry name" value="Glycogen Phosphorylase B"/>
    <property type="match status" value="1"/>
</dbReference>
<accession>A0A0M2V8V4</accession>
<name>A0A0M2V8V4_9GAMM</name>
<reference evidence="1 2" key="1">
    <citation type="submission" date="2015-03" db="EMBL/GenBank/DDBJ databases">
        <title>Draft genome sequences of two protease-producing strains of Arsukibacterium isolated from two cold and alkaline environments.</title>
        <authorList>
            <person name="Lylloff J.E."/>
            <person name="Skov L.B."/>
            <person name="Jepsen M."/>
            <person name="Hallin P.F."/>
            <person name="Sorensen S.J."/>
            <person name="Stougaard P."/>
            <person name="Glaring M.A."/>
        </authorList>
    </citation>
    <scope>NUCLEOTIDE SEQUENCE [LARGE SCALE GENOMIC DNA]</scope>
    <source>
        <strain evidence="1 2">GCM72</strain>
    </source>
</reference>
<keyword evidence="2" id="KW-1185">Reference proteome</keyword>